<dbReference type="RefSeq" id="WP_343896925.1">
    <property type="nucleotide sequence ID" value="NZ_BAAAFZ010000060.1"/>
</dbReference>
<dbReference type="Gene3D" id="3.30.2310.20">
    <property type="entry name" value="RelE-like"/>
    <property type="match status" value="1"/>
</dbReference>
<dbReference type="InterPro" id="IPR035093">
    <property type="entry name" value="RelE/ParE_toxin_dom_sf"/>
</dbReference>
<organism evidence="3 4">
    <name type="scientific">Craurococcus roseus</name>
    <dbReference type="NCBI Taxonomy" id="77585"/>
    <lineage>
        <taxon>Bacteria</taxon>
        <taxon>Pseudomonadati</taxon>
        <taxon>Pseudomonadota</taxon>
        <taxon>Alphaproteobacteria</taxon>
        <taxon>Acetobacterales</taxon>
        <taxon>Acetobacteraceae</taxon>
        <taxon>Craurococcus</taxon>
    </lineage>
</organism>
<dbReference type="InterPro" id="IPR007712">
    <property type="entry name" value="RelE/ParE_toxin"/>
</dbReference>
<dbReference type="InterPro" id="IPR051803">
    <property type="entry name" value="TA_system_RelE-like_toxin"/>
</dbReference>
<evidence type="ECO:0000256" key="2">
    <source>
        <dbReference type="ARBA" id="ARBA00022649"/>
    </source>
</evidence>
<proteinExistence type="inferred from homology"/>
<keyword evidence="4" id="KW-1185">Reference proteome</keyword>
<dbReference type="PANTHER" id="PTHR33755:SF6">
    <property type="entry name" value="PLASMID STABILIZATION SYSTEM PROTEIN"/>
    <property type="match status" value="1"/>
</dbReference>
<dbReference type="EMBL" id="BAAAFZ010000060">
    <property type="protein sequence ID" value="GAA0595704.1"/>
    <property type="molecule type" value="Genomic_DNA"/>
</dbReference>
<dbReference type="Pfam" id="PF05016">
    <property type="entry name" value="ParE_toxin"/>
    <property type="match status" value="1"/>
</dbReference>
<name>A0ABP3QUN8_9PROT</name>
<comment type="caution">
    <text evidence="3">The sequence shown here is derived from an EMBL/GenBank/DDBJ whole genome shotgun (WGS) entry which is preliminary data.</text>
</comment>
<reference evidence="4" key="1">
    <citation type="journal article" date="2019" name="Int. J. Syst. Evol. Microbiol.">
        <title>The Global Catalogue of Microorganisms (GCM) 10K type strain sequencing project: providing services to taxonomists for standard genome sequencing and annotation.</title>
        <authorList>
            <consortium name="The Broad Institute Genomics Platform"/>
            <consortium name="The Broad Institute Genome Sequencing Center for Infectious Disease"/>
            <person name="Wu L."/>
            <person name="Ma J."/>
        </authorList>
    </citation>
    <scope>NUCLEOTIDE SEQUENCE [LARGE SCALE GENOMIC DNA]</scope>
    <source>
        <strain evidence="4">JCM 9933</strain>
    </source>
</reference>
<dbReference type="PANTHER" id="PTHR33755">
    <property type="entry name" value="TOXIN PARE1-RELATED"/>
    <property type="match status" value="1"/>
</dbReference>
<evidence type="ECO:0000313" key="3">
    <source>
        <dbReference type="EMBL" id="GAA0595704.1"/>
    </source>
</evidence>
<comment type="similarity">
    <text evidence="1">Belongs to the RelE toxin family.</text>
</comment>
<accession>A0ABP3QUN8</accession>
<protein>
    <submittedName>
        <fullName evidence="3">Type II toxin-antitoxin system mRNA interferase toxin, RelE/StbE family</fullName>
    </submittedName>
</protein>
<gene>
    <name evidence="3" type="ORF">GCM10009416_37560</name>
</gene>
<dbReference type="Proteomes" id="UP001501588">
    <property type="component" value="Unassembled WGS sequence"/>
</dbReference>
<evidence type="ECO:0000313" key="4">
    <source>
        <dbReference type="Proteomes" id="UP001501588"/>
    </source>
</evidence>
<dbReference type="NCBIfam" id="TIGR02385">
    <property type="entry name" value="RelE_StbE"/>
    <property type="match status" value="1"/>
</dbReference>
<evidence type="ECO:0000256" key="1">
    <source>
        <dbReference type="ARBA" id="ARBA00006226"/>
    </source>
</evidence>
<keyword evidence="2" id="KW-1277">Toxin-antitoxin system</keyword>
<sequence length="99" mass="10968">MIVRYTRQAVADLDEARAYIALDRPRVAEAVAARIREAIEGLRQFPERGRAGRVPGTRELVVPRTPFVVPYRIAGREIQVLAVLHGARAWPPEDDGAGP</sequence>